<evidence type="ECO:0000313" key="14">
    <source>
        <dbReference type="Proteomes" id="UP000182235"/>
    </source>
</evidence>
<dbReference type="SMART" id="SM00865">
    <property type="entry name" value="Tubulin_C"/>
    <property type="match status" value="1"/>
</dbReference>
<comment type="similarity">
    <text evidence="10">Belongs to the HyuE racemase family.</text>
</comment>
<evidence type="ECO:0000256" key="1">
    <source>
        <dbReference type="ARBA" id="ARBA00004317"/>
    </source>
</evidence>
<dbReference type="OrthoDB" id="10249382at2759"/>
<evidence type="ECO:0000256" key="10">
    <source>
        <dbReference type="ARBA" id="ARBA00038414"/>
    </source>
</evidence>
<evidence type="ECO:0000259" key="11">
    <source>
        <dbReference type="SMART" id="SM00864"/>
    </source>
</evidence>
<evidence type="ECO:0000256" key="9">
    <source>
        <dbReference type="ARBA" id="ARBA00033229"/>
    </source>
</evidence>
<dbReference type="InterPro" id="IPR018316">
    <property type="entry name" value="Tubulin/FtsZ_2-layer-sand-dom"/>
</dbReference>
<dbReference type="InterPro" id="IPR002454">
    <property type="entry name" value="Gamma_tubulin"/>
</dbReference>
<evidence type="ECO:0000256" key="6">
    <source>
        <dbReference type="ARBA" id="ARBA00022741"/>
    </source>
</evidence>
<dbReference type="InterPro" id="IPR023123">
    <property type="entry name" value="Tubulin_C"/>
</dbReference>
<keyword evidence="14" id="KW-1185">Reference proteome</keyword>
<dbReference type="InterPro" id="IPR008280">
    <property type="entry name" value="Tub_FtsZ_C"/>
</dbReference>
<keyword evidence="7" id="KW-0342">GTP-binding</keyword>
<proteinExistence type="inferred from homology"/>
<keyword evidence="5" id="KW-0493">Microtubule</keyword>
<evidence type="ECO:0000256" key="7">
    <source>
        <dbReference type="ARBA" id="ARBA00023134"/>
    </source>
</evidence>
<keyword evidence="4" id="KW-0963">Cytoplasm</keyword>
<dbReference type="PRINTS" id="PR01161">
    <property type="entry name" value="TUBULIN"/>
</dbReference>
<dbReference type="SMART" id="SM00864">
    <property type="entry name" value="Tubulin"/>
    <property type="match status" value="1"/>
</dbReference>
<dbReference type="Proteomes" id="UP000182235">
    <property type="component" value="Unassembled WGS sequence"/>
</dbReference>
<accession>A0A1J9PD80</accession>
<dbReference type="InterPro" id="IPR017975">
    <property type="entry name" value="Tubulin_CS"/>
</dbReference>
<dbReference type="InterPro" id="IPR053714">
    <property type="entry name" value="Iso_Racemase_Enz_sf"/>
</dbReference>
<keyword evidence="6" id="KW-0547">Nucleotide-binding</keyword>
<dbReference type="Gene3D" id="1.10.287.600">
    <property type="entry name" value="Helix hairpin bin"/>
    <property type="match status" value="1"/>
</dbReference>
<evidence type="ECO:0000259" key="12">
    <source>
        <dbReference type="SMART" id="SM00865"/>
    </source>
</evidence>
<evidence type="ECO:0000256" key="5">
    <source>
        <dbReference type="ARBA" id="ARBA00022701"/>
    </source>
</evidence>
<dbReference type="SUPFAM" id="SSF52490">
    <property type="entry name" value="Tubulin nucleotide-binding domain-like"/>
    <property type="match status" value="1"/>
</dbReference>
<dbReference type="SUPFAM" id="SSF55307">
    <property type="entry name" value="Tubulin C-terminal domain-like"/>
    <property type="match status" value="1"/>
</dbReference>
<protein>
    <recommendedName>
        <fullName evidence="3">Tubulin gamma chain</fullName>
    </recommendedName>
    <alternativeName>
        <fullName evidence="9">Gamma-tubulin</fullName>
    </alternativeName>
</protein>
<dbReference type="AlphaFoldDB" id="A0A1J9PD80"/>
<dbReference type="Gene3D" id="3.40.50.1440">
    <property type="entry name" value="Tubulin/FtsZ, GTPase domain"/>
    <property type="match status" value="1"/>
</dbReference>
<evidence type="ECO:0000256" key="4">
    <source>
        <dbReference type="ARBA" id="ARBA00022490"/>
    </source>
</evidence>
<evidence type="ECO:0000256" key="2">
    <source>
        <dbReference type="ARBA" id="ARBA00009636"/>
    </source>
</evidence>
<dbReference type="Pfam" id="PF01177">
    <property type="entry name" value="Asp_Glu_race"/>
    <property type="match status" value="2"/>
</dbReference>
<dbReference type="Pfam" id="PF00091">
    <property type="entry name" value="Tubulin"/>
    <property type="match status" value="1"/>
</dbReference>
<dbReference type="InterPro" id="IPR003008">
    <property type="entry name" value="Tubulin_FtsZ_GTPase"/>
</dbReference>
<dbReference type="GO" id="GO:0005816">
    <property type="term" value="C:spindle pole body"/>
    <property type="evidence" value="ECO:0007669"/>
    <property type="project" value="UniProtKB-SubCell"/>
</dbReference>
<evidence type="ECO:0000256" key="3">
    <source>
        <dbReference type="ARBA" id="ARBA00018848"/>
    </source>
</evidence>
<dbReference type="InterPro" id="IPR000217">
    <property type="entry name" value="Tubulin"/>
</dbReference>
<dbReference type="STRING" id="1447872.A0A1J9PD80"/>
<keyword evidence="8" id="KW-0206">Cytoskeleton</keyword>
<dbReference type="InterPro" id="IPR036525">
    <property type="entry name" value="Tubulin/FtsZ_GTPase_sf"/>
</dbReference>
<dbReference type="PROSITE" id="PS00227">
    <property type="entry name" value="TUBULIN"/>
    <property type="match status" value="1"/>
</dbReference>
<evidence type="ECO:0000256" key="8">
    <source>
        <dbReference type="ARBA" id="ARBA00023212"/>
    </source>
</evidence>
<dbReference type="Gene3D" id="3.40.50.12500">
    <property type="match status" value="2"/>
</dbReference>
<gene>
    <name evidence="13" type="ORF">AJ78_05117</name>
</gene>
<dbReference type="Gene3D" id="3.30.1330.20">
    <property type="entry name" value="Tubulin/FtsZ, C-terminal domain"/>
    <property type="match status" value="1"/>
</dbReference>
<comment type="similarity">
    <text evidence="2">Belongs to the tubulin family.</text>
</comment>
<feature type="domain" description="Tubulin/FtsZ 2-layer sandwich" evidence="12">
    <location>
        <begin position="601"/>
        <end position="745"/>
    </location>
</feature>
<evidence type="ECO:0000313" key="13">
    <source>
        <dbReference type="EMBL" id="OJD14536.1"/>
    </source>
</evidence>
<comment type="caution">
    <text evidence="13">The sequence shown here is derived from an EMBL/GenBank/DDBJ whole genome shotgun (WGS) entry which is preliminary data.</text>
</comment>
<comment type="subcellular location">
    <subcellularLocation>
        <location evidence="1">Cytoplasm</location>
        <location evidence="1">Cytoskeleton</location>
        <location evidence="1">Microtubule organizing center</location>
        <location evidence="1">Spindle pole body</location>
    </subcellularLocation>
</comment>
<dbReference type="FunFam" id="3.40.50.1440:FF:000012">
    <property type="entry name" value="Tubulin gamma chain"/>
    <property type="match status" value="1"/>
</dbReference>
<name>A0A1J9PD80_9EURO</name>
<reference evidence="13 14" key="1">
    <citation type="submission" date="2015-07" db="EMBL/GenBank/DDBJ databases">
        <title>Emmonsia species relationships and genome sequence.</title>
        <authorList>
            <consortium name="The Broad Institute Genomics Platform"/>
            <person name="Cuomo C.A."/>
            <person name="Munoz J.F."/>
            <person name="Imamovic A."/>
            <person name="Priest M.E."/>
            <person name="Young S."/>
            <person name="Clay O.K."/>
            <person name="McEwen J.G."/>
        </authorList>
    </citation>
    <scope>NUCLEOTIDE SEQUENCE [LARGE SCALE GENOMIC DNA]</scope>
    <source>
        <strain evidence="13 14">UAMH 9510</strain>
    </source>
</reference>
<dbReference type="FunFam" id="1.10.287.600:FF:000004">
    <property type="entry name" value="Tubulin gamma chain"/>
    <property type="match status" value="1"/>
</dbReference>
<organism evidence="13 14">
    <name type="scientific">Emergomyces pasteurianus Ep9510</name>
    <dbReference type="NCBI Taxonomy" id="1447872"/>
    <lineage>
        <taxon>Eukaryota</taxon>
        <taxon>Fungi</taxon>
        <taxon>Dikarya</taxon>
        <taxon>Ascomycota</taxon>
        <taxon>Pezizomycotina</taxon>
        <taxon>Eurotiomycetes</taxon>
        <taxon>Eurotiomycetidae</taxon>
        <taxon>Onygenales</taxon>
        <taxon>Ajellomycetaceae</taxon>
        <taxon>Emergomyces</taxon>
    </lineage>
</organism>
<dbReference type="GO" id="GO:0005525">
    <property type="term" value="F:GTP binding"/>
    <property type="evidence" value="ECO:0007669"/>
    <property type="project" value="UniProtKB-KW"/>
</dbReference>
<dbReference type="GO" id="GO:0007020">
    <property type="term" value="P:microtubule nucleation"/>
    <property type="evidence" value="ECO:0007669"/>
    <property type="project" value="InterPro"/>
</dbReference>
<dbReference type="GO" id="GO:0005874">
    <property type="term" value="C:microtubule"/>
    <property type="evidence" value="ECO:0007669"/>
    <property type="project" value="UniProtKB-KW"/>
</dbReference>
<dbReference type="EMBL" id="LGRN01000213">
    <property type="protein sequence ID" value="OJD14536.1"/>
    <property type="molecule type" value="Genomic_DNA"/>
</dbReference>
<dbReference type="Pfam" id="PF03953">
    <property type="entry name" value="Tubulin_C"/>
    <property type="match status" value="1"/>
</dbReference>
<dbReference type="InterPro" id="IPR037103">
    <property type="entry name" value="Tubulin/FtsZ-like_C"/>
</dbReference>
<dbReference type="GO" id="GO:0047661">
    <property type="term" value="F:amino-acid racemase activity"/>
    <property type="evidence" value="ECO:0007669"/>
    <property type="project" value="InterPro"/>
</dbReference>
<dbReference type="VEuPathDB" id="FungiDB:AJ78_05117"/>
<dbReference type="InterPro" id="IPR015942">
    <property type="entry name" value="Asp/Glu/hydantoin_racemase"/>
</dbReference>
<dbReference type="GO" id="GO:0000930">
    <property type="term" value="C:gamma-tubulin complex"/>
    <property type="evidence" value="ECO:0007669"/>
    <property type="project" value="InterPro"/>
</dbReference>
<dbReference type="GO" id="GO:0031122">
    <property type="term" value="P:cytoplasmic microtubule organization"/>
    <property type="evidence" value="ECO:0007669"/>
    <property type="project" value="InterPro"/>
</dbReference>
<feature type="domain" description="Tubulin/FtsZ GTPase" evidence="11">
    <location>
        <begin position="401"/>
        <end position="599"/>
    </location>
</feature>
<dbReference type="PRINTS" id="PR01164">
    <property type="entry name" value="GAMMATUBULIN"/>
</dbReference>
<dbReference type="CDD" id="cd02188">
    <property type="entry name" value="gamma_tubulin"/>
    <property type="match status" value="1"/>
</dbReference>
<sequence length="805" mass="88504">MEKPTSDQYFSILIINPNTSTHMTDGLKPLLQNLSYANVHIEYFTAPQVTSLGPDGENISGIPSINSSADSTLSALHCLPHLKPLIPKYDAFLVACYSVHPLVGMLSELIDIAQAEAKPESKKRRYVAGIFEASVSKCISLIRSASSSSSLDSSADAGERLGAVKWKSSFGIISTGDVWKEVFACAVPDLLHRPVDFGINDNVALEPLFAGVETTGLSAIELHTTPAEEVNRRLAEATERLINKAERQVAAICLGCAGMAGMDEAVRQGCKRALGPVEGEKVVIVDGVVAAVEQLINAYKSGCLNVVVELKVAAQRLRKRNLNCPPNLPPPSRDDAFSNNKSTQRQKIYWLLFVPREIITIQAGQCGNNVGSQFWQQLCVEHGINKDGNLAEFATEGGDRKDVFFYQSDDTRYIPRAILLDLEPRVLNTIQTGAYRNIYNPENFFIGRQGIGAGNNWAAGYAAGEIVQEEVFDMIDREADGSDSLEGFMLLHSIAGGTGSGLGSFILERMNDRFPKKLIQTYSVFPDTQAADVVVNPYNSLLAMRRLTQNADSVVVVDNGALSRIAADRLHVQEPSFQQTNQLVSTVMSASTTTLRYPGYMHNDLVSILANLIPDPRTRFLITSYTPFTGDNVEQAKTVRKTTVLDVMRRLLQPKNRMVSITPSKSSCYISIFNIIQGEAAQTDVDKSILRIRERRLATFIPWGPASIHVAVPKRSPYLPNTHRVSGLMLANHTSVATLFKRIVSQYDRLRKRNAFLEQYKKEAPFADGLGEFDEARTVVMDLIGEYESAEKPDYAGGGTDVEEN</sequence>
<dbReference type="PANTHER" id="PTHR11588">
    <property type="entry name" value="TUBULIN"/>
    <property type="match status" value="1"/>
</dbReference>